<keyword evidence="1" id="KW-0732">Signal</keyword>
<dbReference type="GeneID" id="25561811"/>
<gene>
    <name evidence="3" type="ORF">AMSG_02103</name>
</gene>
<feature type="chain" id="PRO_5005537917" description="Neutral/alkaline non-lysosomal ceramidase N-terminal domain-containing protein" evidence="1">
    <location>
        <begin position="22"/>
        <end position="484"/>
    </location>
</feature>
<evidence type="ECO:0000313" key="4">
    <source>
        <dbReference type="Proteomes" id="UP000054408"/>
    </source>
</evidence>
<sequence>MRLALVALSLAMAGLLAAAFAAHTPKPTLAAIGTLMAGAAKKDVSLPIGIPLAGYNHGDRRVPKWPLPQKRKYTTFMMPSVGIIDPTWCKVLILDDGKGTQLAFVTLDGIGSDETLNGIVIEKIREAGSTLTIENIVFASSHTHSGPGAISPRMLWALAPATDLLVYELQQELATNIAATIMEAHAAMEPAVMDIGIEMVYNLTVNRCAKDVPWLARDHIDPNMGVIAVNKADGSVMATVWNFAFHSVCYGPSNMKLSSDLAGAGCRAIEAAVGGVALFVNADAGDVDPAPGMCNGGSESESNFVGGKLMADRVVARRAALSPTADVTITTAFVQNPLGKTDMNLTLARMANCTRGGPLDICSFCEILDCDANLHLDEEWLDENPWYVAARFDIGDKHIGAVTIPGELLTTPGDALRADMKAMGYTDAMIWGYSEAHGGYFPSSRTYDHINGLYENQLAFWGPDTADKVVSPARTLLEQIKPSS</sequence>
<dbReference type="OrthoDB" id="191371at2759"/>
<feature type="signal peptide" evidence="1">
    <location>
        <begin position="1"/>
        <end position="21"/>
    </location>
</feature>
<dbReference type="InterPro" id="IPR031329">
    <property type="entry name" value="NEUT/ALK_ceramidase_N"/>
</dbReference>
<evidence type="ECO:0000259" key="2">
    <source>
        <dbReference type="Pfam" id="PF04734"/>
    </source>
</evidence>
<dbReference type="Pfam" id="PF04734">
    <property type="entry name" value="Ceramidase_alk"/>
    <property type="match status" value="1"/>
</dbReference>
<accession>A0A0L0DV55</accession>
<dbReference type="RefSeq" id="XP_013761132.1">
    <property type="nucleotide sequence ID" value="XM_013905678.1"/>
</dbReference>
<proteinExistence type="predicted"/>
<evidence type="ECO:0000313" key="3">
    <source>
        <dbReference type="EMBL" id="KNC56090.1"/>
    </source>
</evidence>
<reference evidence="3 4" key="1">
    <citation type="submission" date="2010-05" db="EMBL/GenBank/DDBJ databases">
        <title>The Genome Sequence of Thecamonas trahens ATCC 50062.</title>
        <authorList>
            <consortium name="The Broad Institute Genome Sequencing Platform"/>
            <person name="Russ C."/>
            <person name="Cuomo C."/>
            <person name="Shea T."/>
            <person name="Young S.K."/>
            <person name="Zeng Q."/>
            <person name="Koehrsen M."/>
            <person name="Haas B."/>
            <person name="Borodovsky M."/>
            <person name="Guigo R."/>
            <person name="Alvarado L."/>
            <person name="Berlin A."/>
            <person name="Bochicchio J."/>
            <person name="Borenstein D."/>
            <person name="Chapman S."/>
            <person name="Chen Z."/>
            <person name="Freedman E."/>
            <person name="Gellesch M."/>
            <person name="Goldberg J."/>
            <person name="Griggs A."/>
            <person name="Gujja S."/>
            <person name="Heilman E."/>
            <person name="Heiman D."/>
            <person name="Hepburn T."/>
            <person name="Howarth C."/>
            <person name="Jen D."/>
            <person name="Larson L."/>
            <person name="Mehta T."/>
            <person name="Park D."/>
            <person name="Pearson M."/>
            <person name="Roberts A."/>
            <person name="Saif S."/>
            <person name="Shenoy N."/>
            <person name="Sisk P."/>
            <person name="Stolte C."/>
            <person name="Sykes S."/>
            <person name="Thomson T."/>
            <person name="Walk T."/>
            <person name="White J."/>
            <person name="Yandava C."/>
            <person name="Burger G."/>
            <person name="Gray M.W."/>
            <person name="Holland P.W.H."/>
            <person name="King N."/>
            <person name="Lang F.B.F."/>
            <person name="Roger A.J."/>
            <person name="Ruiz-Trillo I."/>
            <person name="Lander E."/>
            <person name="Nusbaum C."/>
        </authorList>
    </citation>
    <scope>NUCLEOTIDE SEQUENCE [LARGE SCALE GENOMIC DNA]</scope>
    <source>
        <strain evidence="3 4">ATCC 50062</strain>
    </source>
</reference>
<dbReference type="EMBL" id="GL349440">
    <property type="protein sequence ID" value="KNC56090.1"/>
    <property type="molecule type" value="Genomic_DNA"/>
</dbReference>
<organism evidence="3 4">
    <name type="scientific">Thecamonas trahens ATCC 50062</name>
    <dbReference type="NCBI Taxonomy" id="461836"/>
    <lineage>
        <taxon>Eukaryota</taxon>
        <taxon>Apusozoa</taxon>
        <taxon>Apusomonadida</taxon>
        <taxon>Apusomonadidae</taxon>
        <taxon>Thecamonas</taxon>
    </lineage>
</organism>
<dbReference type="AlphaFoldDB" id="A0A0L0DV55"/>
<dbReference type="eggNOG" id="ENOG502SJ95">
    <property type="taxonomic scope" value="Eukaryota"/>
</dbReference>
<name>A0A0L0DV55_THETB</name>
<feature type="domain" description="Neutral/alkaline non-lysosomal ceramidase N-terminal" evidence="2">
    <location>
        <begin position="78"/>
        <end position="295"/>
    </location>
</feature>
<dbReference type="OMA" id="NNHMGYF"/>
<keyword evidence="4" id="KW-1185">Reference proteome</keyword>
<evidence type="ECO:0000256" key="1">
    <source>
        <dbReference type="SAM" id="SignalP"/>
    </source>
</evidence>
<dbReference type="Proteomes" id="UP000054408">
    <property type="component" value="Unassembled WGS sequence"/>
</dbReference>
<protein>
    <recommendedName>
        <fullName evidence="2">Neutral/alkaline non-lysosomal ceramidase N-terminal domain-containing protein</fullName>
    </recommendedName>
</protein>
<dbReference type="STRING" id="461836.A0A0L0DV55"/>